<dbReference type="SUPFAM" id="SSF46785">
    <property type="entry name" value="Winged helix' DNA-binding domain"/>
    <property type="match status" value="1"/>
</dbReference>
<dbReference type="EMBL" id="VJZE01000001">
    <property type="protein sequence ID" value="MPY38464.1"/>
    <property type="molecule type" value="Genomic_DNA"/>
</dbReference>
<dbReference type="PROSITE" id="PS51077">
    <property type="entry name" value="HTH_ICLR"/>
    <property type="match status" value="1"/>
</dbReference>
<evidence type="ECO:0000313" key="6">
    <source>
        <dbReference type="EMBL" id="MPY38464.1"/>
    </source>
</evidence>
<keyword evidence="3" id="KW-0804">Transcription</keyword>
<dbReference type="SMART" id="SM00346">
    <property type="entry name" value="HTH_ICLR"/>
    <property type="match status" value="1"/>
</dbReference>
<dbReference type="InterPro" id="IPR014757">
    <property type="entry name" value="Tscrpt_reg_IclR_C"/>
</dbReference>
<gene>
    <name evidence="6" type="ORF">FNH04_00325</name>
</gene>
<feature type="domain" description="HTH iclR-type" evidence="4">
    <location>
        <begin position="7"/>
        <end position="70"/>
    </location>
</feature>
<sequence length="269" mass="28348">MVTEEPAGSLNRAVVILKALASTGESGMALTHISQRCGLPHSSVHRVLQQLRAAQLVCQTAPDGRYALGPLAFELGVAAAQQFDIRGRSREAVTSLANEMGDTAYLFLRSGSEAVCLDRVFGPAPVRVVTLRIGSRRPLGLGAGGLAILAFLDETQREAAINDVAPVLAAERGIDEAELRQMVADSRERGYAYIEGQLTPDVYAVGKPILNSFKQPIGGLSIAAPAARMPPARIPKVAQALENAASRIELSLFSAEAALATRPSAVIAD</sequence>
<dbReference type="Gene3D" id="3.30.450.40">
    <property type="match status" value="1"/>
</dbReference>
<reference evidence="6 7" key="1">
    <citation type="submission" date="2019-07" db="EMBL/GenBank/DDBJ databases">
        <title>New species of Amycolatopsis and Streptomyces.</title>
        <authorList>
            <person name="Duangmal K."/>
            <person name="Teo W.F.A."/>
            <person name="Lipun K."/>
        </authorList>
    </citation>
    <scope>NUCLEOTIDE SEQUENCE [LARGE SCALE GENOMIC DNA]</scope>
    <source>
        <strain evidence="6 7">TISTR 2346</strain>
    </source>
</reference>
<evidence type="ECO:0000313" key="7">
    <source>
        <dbReference type="Proteomes" id="UP000326979"/>
    </source>
</evidence>
<dbReference type="Pfam" id="PF09339">
    <property type="entry name" value="HTH_IclR"/>
    <property type="match status" value="1"/>
</dbReference>
<name>A0A5N8VWM1_9ACTN</name>
<organism evidence="6 7">
    <name type="scientific">Streptomyces phyllanthi</name>
    <dbReference type="NCBI Taxonomy" id="1803180"/>
    <lineage>
        <taxon>Bacteria</taxon>
        <taxon>Bacillati</taxon>
        <taxon>Actinomycetota</taxon>
        <taxon>Actinomycetes</taxon>
        <taxon>Kitasatosporales</taxon>
        <taxon>Streptomycetaceae</taxon>
        <taxon>Streptomyces</taxon>
    </lineage>
</organism>
<dbReference type="InterPro" id="IPR029016">
    <property type="entry name" value="GAF-like_dom_sf"/>
</dbReference>
<dbReference type="Proteomes" id="UP000326979">
    <property type="component" value="Unassembled WGS sequence"/>
</dbReference>
<dbReference type="RefSeq" id="WP_152779138.1">
    <property type="nucleotide sequence ID" value="NZ_BAABEQ010000021.1"/>
</dbReference>
<dbReference type="PANTHER" id="PTHR30136">
    <property type="entry name" value="HELIX-TURN-HELIX TRANSCRIPTIONAL REGULATOR, ICLR FAMILY"/>
    <property type="match status" value="1"/>
</dbReference>
<proteinExistence type="predicted"/>
<dbReference type="Gene3D" id="1.10.10.10">
    <property type="entry name" value="Winged helix-like DNA-binding domain superfamily/Winged helix DNA-binding domain"/>
    <property type="match status" value="1"/>
</dbReference>
<dbReference type="PANTHER" id="PTHR30136:SF39">
    <property type="entry name" value="TRANSCRIPTIONAL REGULATORY PROTEIN"/>
    <property type="match status" value="1"/>
</dbReference>
<dbReference type="OrthoDB" id="9807558at2"/>
<keyword evidence="1" id="KW-0805">Transcription regulation</keyword>
<evidence type="ECO:0000256" key="1">
    <source>
        <dbReference type="ARBA" id="ARBA00023015"/>
    </source>
</evidence>
<dbReference type="SUPFAM" id="SSF55781">
    <property type="entry name" value="GAF domain-like"/>
    <property type="match status" value="1"/>
</dbReference>
<dbReference type="GO" id="GO:0003677">
    <property type="term" value="F:DNA binding"/>
    <property type="evidence" value="ECO:0007669"/>
    <property type="project" value="UniProtKB-KW"/>
</dbReference>
<dbReference type="GO" id="GO:0045892">
    <property type="term" value="P:negative regulation of DNA-templated transcription"/>
    <property type="evidence" value="ECO:0007669"/>
    <property type="project" value="TreeGrafter"/>
</dbReference>
<accession>A0A5N8VWM1</accession>
<evidence type="ECO:0000259" key="4">
    <source>
        <dbReference type="PROSITE" id="PS51077"/>
    </source>
</evidence>
<dbReference type="Pfam" id="PF01614">
    <property type="entry name" value="IclR_C"/>
    <property type="match status" value="1"/>
</dbReference>
<dbReference type="InterPro" id="IPR005471">
    <property type="entry name" value="Tscrpt_reg_IclR_N"/>
</dbReference>
<keyword evidence="7" id="KW-1185">Reference proteome</keyword>
<evidence type="ECO:0000256" key="3">
    <source>
        <dbReference type="ARBA" id="ARBA00023163"/>
    </source>
</evidence>
<keyword evidence="2" id="KW-0238">DNA-binding</keyword>
<dbReference type="InterPro" id="IPR036388">
    <property type="entry name" value="WH-like_DNA-bd_sf"/>
</dbReference>
<protein>
    <submittedName>
        <fullName evidence="6">IclR family transcriptional regulator</fullName>
    </submittedName>
</protein>
<evidence type="ECO:0000256" key="2">
    <source>
        <dbReference type="ARBA" id="ARBA00023125"/>
    </source>
</evidence>
<dbReference type="PROSITE" id="PS51078">
    <property type="entry name" value="ICLR_ED"/>
    <property type="match status" value="1"/>
</dbReference>
<dbReference type="AlphaFoldDB" id="A0A5N8VWM1"/>
<comment type="caution">
    <text evidence="6">The sequence shown here is derived from an EMBL/GenBank/DDBJ whole genome shotgun (WGS) entry which is preliminary data.</text>
</comment>
<dbReference type="InterPro" id="IPR050707">
    <property type="entry name" value="HTH_MetabolicPath_Reg"/>
</dbReference>
<evidence type="ECO:0000259" key="5">
    <source>
        <dbReference type="PROSITE" id="PS51078"/>
    </source>
</evidence>
<feature type="domain" description="IclR-ED" evidence="5">
    <location>
        <begin position="71"/>
        <end position="254"/>
    </location>
</feature>
<dbReference type="InterPro" id="IPR036390">
    <property type="entry name" value="WH_DNA-bd_sf"/>
</dbReference>
<dbReference type="GO" id="GO:0003700">
    <property type="term" value="F:DNA-binding transcription factor activity"/>
    <property type="evidence" value="ECO:0007669"/>
    <property type="project" value="TreeGrafter"/>
</dbReference>